<dbReference type="Pfam" id="PF04437">
    <property type="entry name" value="RINT1_TIP1"/>
    <property type="match status" value="1"/>
</dbReference>
<sequence>MLNSAKVSSGMPGFYSSSPVQIDELISKPKQMPDKFSLPSSPPIILPMQIMLAPLQKRFRYHFTGNRQTNLLSK</sequence>
<gene>
    <name evidence="1" type="ORF">AB205_0108130</name>
</gene>
<evidence type="ECO:0000313" key="1">
    <source>
        <dbReference type="EMBL" id="PIN96800.1"/>
    </source>
</evidence>
<dbReference type="InterPro" id="IPR007528">
    <property type="entry name" value="RINT1_Tip20"/>
</dbReference>
<protein>
    <submittedName>
        <fullName evidence="1">Uncharacterized protein</fullName>
    </submittedName>
</protein>
<evidence type="ECO:0000313" key="2">
    <source>
        <dbReference type="Proteomes" id="UP000228934"/>
    </source>
</evidence>
<dbReference type="GO" id="GO:0070939">
    <property type="term" value="C:Dsl1/NZR complex"/>
    <property type="evidence" value="ECO:0007669"/>
    <property type="project" value="InterPro"/>
</dbReference>
<name>A0A2G9P1S3_AQUCT</name>
<dbReference type="GO" id="GO:0006888">
    <property type="term" value="P:endoplasmic reticulum to Golgi vesicle-mediated transport"/>
    <property type="evidence" value="ECO:0007669"/>
    <property type="project" value="InterPro"/>
</dbReference>
<dbReference type="Proteomes" id="UP000228934">
    <property type="component" value="Unassembled WGS sequence"/>
</dbReference>
<organism evidence="1 2">
    <name type="scientific">Aquarana catesbeiana</name>
    <name type="common">American bullfrog</name>
    <name type="synonym">Rana catesbeiana</name>
    <dbReference type="NCBI Taxonomy" id="8400"/>
    <lineage>
        <taxon>Eukaryota</taxon>
        <taxon>Metazoa</taxon>
        <taxon>Chordata</taxon>
        <taxon>Craniata</taxon>
        <taxon>Vertebrata</taxon>
        <taxon>Euteleostomi</taxon>
        <taxon>Amphibia</taxon>
        <taxon>Batrachia</taxon>
        <taxon>Anura</taxon>
        <taxon>Neobatrachia</taxon>
        <taxon>Ranoidea</taxon>
        <taxon>Ranidae</taxon>
        <taxon>Aquarana</taxon>
    </lineage>
</organism>
<dbReference type="GO" id="GO:0060628">
    <property type="term" value="P:regulation of ER to Golgi vesicle-mediated transport"/>
    <property type="evidence" value="ECO:0007669"/>
    <property type="project" value="TreeGrafter"/>
</dbReference>
<dbReference type="PANTHER" id="PTHR13520">
    <property type="entry name" value="RAD50-INTERACTING PROTEIN 1 RINT-1"/>
    <property type="match status" value="1"/>
</dbReference>
<keyword evidence="2" id="KW-1185">Reference proteome</keyword>
<dbReference type="EMBL" id="KV923582">
    <property type="protein sequence ID" value="PIN96800.1"/>
    <property type="molecule type" value="Genomic_DNA"/>
</dbReference>
<feature type="non-terminal residue" evidence="1">
    <location>
        <position position="74"/>
    </location>
</feature>
<dbReference type="PROSITE" id="PS51386">
    <property type="entry name" value="RINT1_TIP20"/>
    <property type="match status" value="1"/>
</dbReference>
<dbReference type="AlphaFoldDB" id="A0A2G9P1S3"/>
<proteinExistence type="predicted"/>
<dbReference type="GO" id="GO:0006890">
    <property type="term" value="P:retrograde vesicle-mediated transport, Golgi to endoplasmic reticulum"/>
    <property type="evidence" value="ECO:0007669"/>
    <property type="project" value="InterPro"/>
</dbReference>
<dbReference type="PANTHER" id="PTHR13520:SF0">
    <property type="entry name" value="RAD50-INTERACTING PROTEIN 1"/>
    <property type="match status" value="1"/>
</dbReference>
<accession>A0A2G9P1S3</accession>
<dbReference type="OrthoDB" id="2189254at2759"/>
<reference evidence="2" key="1">
    <citation type="journal article" date="2017" name="Nat. Commun.">
        <title>The North American bullfrog draft genome provides insight into hormonal regulation of long noncoding RNA.</title>
        <authorList>
            <person name="Hammond S.A."/>
            <person name="Warren R.L."/>
            <person name="Vandervalk B.P."/>
            <person name="Kucuk E."/>
            <person name="Khan H."/>
            <person name="Gibb E.A."/>
            <person name="Pandoh P."/>
            <person name="Kirk H."/>
            <person name="Zhao Y."/>
            <person name="Jones M."/>
            <person name="Mungall A.J."/>
            <person name="Coope R."/>
            <person name="Pleasance S."/>
            <person name="Moore R.A."/>
            <person name="Holt R.A."/>
            <person name="Round J.M."/>
            <person name="Ohora S."/>
            <person name="Walle B.V."/>
            <person name="Veldhoen N."/>
            <person name="Helbing C.C."/>
            <person name="Birol I."/>
        </authorList>
    </citation>
    <scope>NUCLEOTIDE SEQUENCE [LARGE SCALE GENOMIC DNA]</scope>
</reference>